<gene>
    <name evidence="1" type="ORF">SAMN04488561_2286</name>
</gene>
<dbReference type="AlphaFoldDB" id="A0A1H5KW98"/>
<evidence type="ECO:0000313" key="2">
    <source>
        <dbReference type="Proteomes" id="UP000181980"/>
    </source>
</evidence>
<evidence type="ECO:0000313" key="1">
    <source>
        <dbReference type="EMBL" id="SEE69096.1"/>
    </source>
</evidence>
<dbReference type="Proteomes" id="UP000181980">
    <property type="component" value="Unassembled WGS sequence"/>
</dbReference>
<proteinExistence type="predicted"/>
<dbReference type="EMBL" id="FNUC01000003">
    <property type="protein sequence ID" value="SEE69096.1"/>
    <property type="molecule type" value="Genomic_DNA"/>
</dbReference>
<sequence>MISLVRRVIATGTAAALLWGIASVAMSAAGSAALGAVSGSRAGQCAGL</sequence>
<organism evidence="1 2">
    <name type="scientific">Jiangella alba</name>
    <dbReference type="NCBI Taxonomy" id="561176"/>
    <lineage>
        <taxon>Bacteria</taxon>
        <taxon>Bacillati</taxon>
        <taxon>Actinomycetota</taxon>
        <taxon>Actinomycetes</taxon>
        <taxon>Jiangellales</taxon>
        <taxon>Jiangellaceae</taxon>
        <taxon>Jiangella</taxon>
    </lineage>
</organism>
<dbReference type="RefSeq" id="WP_171906798.1">
    <property type="nucleotide sequence ID" value="NZ_FNUC01000003.1"/>
</dbReference>
<accession>A0A1H5KW98</accession>
<reference evidence="2" key="1">
    <citation type="submission" date="2016-10" db="EMBL/GenBank/DDBJ databases">
        <authorList>
            <person name="Varghese N."/>
            <person name="Submissions S."/>
        </authorList>
    </citation>
    <scope>NUCLEOTIDE SEQUENCE [LARGE SCALE GENOMIC DNA]</scope>
    <source>
        <strain evidence="2">DSM 45237</strain>
    </source>
</reference>
<name>A0A1H5KW98_9ACTN</name>
<keyword evidence="2" id="KW-1185">Reference proteome</keyword>
<protein>
    <submittedName>
        <fullName evidence="1">Uncharacterized protein</fullName>
    </submittedName>
</protein>